<dbReference type="SUPFAM" id="SSF47923">
    <property type="entry name" value="Ypt/Rab-GAP domain of gyp1p"/>
    <property type="match status" value="2"/>
</dbReference>
<reference evidence="2 3" key="1">
    <citation type="journal article" date="2020" name="bioRxiv">
        <title>Metabolic contributions of an alphaproteobacterial endosymbiont in the apicomplexan Cardiosporidium cionae.</title>
        <authorList>
            <person name="Hunter E.S."/>
            <person name="Paight C.J."/>
            <person name="Lane C.E."/>
        </authorList>
    </citation>
    <scope>NUCLEOTIDE SEQUENCE [LARGE SCALE GENOMIC DNA]</scope>
    <source>
        <strain evidence="2">ESH_2018</strain>
    </source>
</reference>
<evidence type="ECO:0000259" key="1">
    <source>
        <dbReference type="PROSITE" id="PS50086"/>
    </source>
</evidence>
<comment type="caution">
    <text evidence="2">The sequence shown here is derived from an EMBL/GenBank/DDBJ whole genome shotgun (WGS) entry which is preliminary data.</text>
</comment>
<feature type="domain" description="Rab-GAP TBC" evidence="1">
    <location>
        <begin position="48"/>
        <end position="234"/>
    </location>
</feature>
<dbReference type="InterPro" id="IPR000195">
    <property type="entry name" value="Rab-GAP-TBC_dom"/>
</dbReference>
<dbReference type="PANTHER" id="PTHR47219:SF9">
    <property type="entry name" value="GTPASE ACTIVATING PROTEIN AND CENTROSOME-ASSOCIATED, ISOFORM B"/>
    <property type="match status" value="1"/>
</dbReference>
<protein>
    <submittedName>
        <fullName evidence="2">TBC domain-containing protein</fullName>
    </submittedName>
</protein>
<dbReference type="PROSITE" id="PS50086">
    <property type="entry name" value="TBC_RABGAP"/>
    <property type="match status" value="1"/>
</dbReference>
<gene>
    <name evidence="2" type="ORF">IE077_002169</name>
</gene>
<evidence type="ECO:0000313" key="2">
    <source>
        <dbReference type="EMBL" id="KAF8821307.1"/>
    </source>
</evidence>
<dbReference type="SMART" id="SM00164">
    <property type="entry name" value="TBC"/>
    <property type="match status" value="1"/>
</dbReference>
<name>A0ABQ7JBC7_9APIC</name>
<dbReference type="PANTHER" id="PTHR47219">
    <property type="entry name" value="RAB GTPASE-ACTIVATING PROTEIN 1-LIKE"/>
    <property type="match status" value="1"/>
</dbReference>
<dbReference type="Gene3D" id="1.10.472.80">
    <property type="entry name" value="Ypt/Rab-GAP domain of gyp1p, domain 3"/>
    <property type="match status" value="1"/>
</dbReference>
<dbReference type="Gene3D" id="1.10.8.270">
    <property type="entry name" value="putative rabgap domain of human tbc1 domain family member 14 like domains"/>
    <property type="match status" value="1"/>
</dbReference>
<organism evidence="2 3">
    <name type="scientific">Cardiosporidium cionae</name>
    <dbReference type="NCBI Taxonomy" id="476202"/>
    <lineage>
        <taxon>Eukaryota</taxon>
        <taxon>Sar</taxon>
        <taxon>Alveolata</taxon>
        <taxon>Apicomplexa</taxon>
        <taxon>Aconoidasida</taxon>
        <taxon>Nephromycida</taxon>
        <taxon>Cardiosporidium</taxon>
    </lineage>
</organism>
<evidence type="ECO:0000313" key="3">
    <source>
        <dbReference type="Proteomes" id="UP000823046"/>
    </source>
</evidence>
<dbReference type="Pfam" id="PF00566">
    <property type="entry name" value="RabGAP-TBC"/>
    <property type="match status" value="1"/>
</dbReference>
<dbReference type="InterPro" id="IPR050302">
    <property type="entry name" value="Rab_GAP_TBC_domain"/>
</dbReference>
<sequence length="523" mass="60069">MNPAYEVSIVEPFPRVNQGKLKDYIMSACSRFCELLSPKQLKLQYPRSFPTSRRSYLWRAILLEHGPVCSASEYEELKTLPCSCDASIQRDLARTQPQNDFFLAPGGEGQQTLFNVLRACANRCTDITYCQGMNFLAASLLLVLDETSTFQCFVSLLETYHLKTLFLPAFPKLKVTLFVFDCLVEAFLPDIFRFLKAHGIKSDFYSVHAFMTLFTYDLPHELLVAVLDQFFLHGWEVIFKVALLLLSRIQDRLFSLPHDEALRFVKLFTSQGSFGLLPDELLQYSDKFLVNNKMLTSLEEALYQHGRAMTLIIHEDPTSNIFYWEIKIEVTVRSMDGYPKTLPRRDLVLYNSASFKMMKRDKWKNLPSKRRGYLNSLDSKKTSSITIPYGSSKNSTPIKASLSEDIQMGFISKHFLLRSNPPKNLQRFVVPPTSYLSPQTSLCLNVMFESVIFHDYFSVGRNLSKSKIGDENITLKNVSSEKNKNNQPLIEDEIRSCSINWDRIEPIILDGKSLQSMLYKGHL</sequence>
<dbReference type="EMBL" id="JADAQX010000196">
    <property type="protein sequence ID" value="KAF8821307.1"/>
    <property type="molecule type" value="Genomic_DNA"/>
</dbReference>
<dbReference type="Proteomes" id="UP000823046">
    <property type="component" value="Unassembled WGS sequence"/>
</dbReference>
<dbReference type="InterPro" id="IPR035969">
    <property type="entry name" value="Rab-GAP_TBC_sf"/>
</dbReference>
<keyword evidence="3" id="KW-1185">Reference proteome</keyword>
<proteinExistence type="predicted"/>
<accession>A0ABQ7JBC7</accession>